<feature type="domain" description="Thioredoxin" evidence="7">
    <location>
        <begin position="26"/>
        <end position="187"/>
    </location>
</feature>
<feature type="signal peptide" evidence="6">
    <location>
        <begin position="1"/>
        <end position="24"/>
    </location>
</feature>
<evidence type="ECO:0000256" key="1">
    <source>
        <dbReference type="ARBA" id="ARBA00006926"/>
    </source>
</evidence>
<dbReference type="PROSITE" id="PS51355">
    <property type="entry name" value="GLUTATHIONE_PEROXID_3"/>
    <property type="match status" value="1"/>
</dbReference>
<dbReference type="CDD" id="cd00340">
    <property type="entry name" value="GSH_Peroxidase"/>
    <property type="match status" value="1"/>
</dbReference>
<comment type="similarity">
    <text evidence="1 5">Belongs to the glutathione peroxidase family.</text>
</comment>
<dbReference type="Pfam" id="PF00255">
    <property type="entry name" value="GSHPx"/>
    <property type="match status" value="1"/>
</dbReference>
<dbReference type="InterPro" id="IPR000889">
    <property type="entry name" value="Glutathione_peroxidase"/>
</dbReference>
<accession>A0A1M7LIS9</accession>
<dbReference type="OrthoDB" id="9785502at2"/>
<feature type="chain" id="PRO_5012929487" description="Glutathione peroxidase" evidence="6">
    <location>
        <begin position="25"/>
        <end position="193"/>
    </location>
</feature>
<dbReference type="GO" id="GO:0034599">
    <property type="term" value="P:cellular response to oxidative stress"/>
    <property type="evidence" value="ECO:0007669"/>
    <property type="project" value="TreeGrafter"/>
</dbReference>
<proteinExistence type="inferred from homology"/>
<evidence type="ECO:0000313" key="9">
    <source>
        <dbReference type="Proteomes" id="UP000186002"/>
    </source>
</evidence>
<dbReference type="PIRSF" id="PIRSF000303">
    <property type="entry name" value="Glutathion_perox"/>
    <property type="match status" value="1"/>
</dbReference>
<feature type="active site" evidence="4">
    <location>
        <position position="64"/>
    </location>
</feature>
<dbReference type="AlphaFoldDB" id="A0A1M7LIS9"/>
<protein>
    <recommendedName>
        <fullName evidence="5">Glutathione peroxidase</fullName>
    </recommendedName>
</protein>
<dbReference type="STRING" id="735517.SAMN05444272_3220"/>
<keyword evidence="2 5" id="KW-0575">Peroxidase</keyword>
<dbReference type="Gene3D" id="3.40.30.10">
    <property type="entry name" value="Glutaredoxin"/>
    <property type="match status" value="1"/>
</dbReference>
<dbReference type="GO" id="GO:0004601">
    <property type="term" value="F:peroxidase activity"/>
    <property type="evidence" value="ECO:0007669"/>
    <property type="project" value="UniProtKB-KW"/>
</dbReference>
<dbReference type="InterPro" id="IPR013766">
    <property type="entry name" value="Thioredoxin_domain"/>
</dbReference>
<evidence type="ECO:0000256" key="5">
    <source>
        <dbReference type="RuleBase" id="RU000499"/>
    </source>
</evidence>
<sequence>MRLNVSYLLACLSWLIIPLLPASAAESTGKSAYDFSFETAHGEDMPLSAYKGKLLMVVNTATECGFKEQIGDLQTLWEQYKDRGLVVLGVPSNDFGGQEPRSNEELAGFCEVRFGAKFPMTAKVHVKGDEAHPFYQWAASEMGIAARPYWNFHKYLIGPDGRIIAWFATPTRPTSSTVTSEIDTALATLPVTQ</sequence>
<keyword evidence="3 5" id="KW-0560">Oxidoreductase</keyword>
<evidence type="ECO:0000313" key="8">
    <source>
        <dbReference type="EMBL" id="SHM78059.1"/>
    </source>
</evidence>
<dbReference type="EMBL" id="FRBW01000003">
    <property type="protein sequence ID" value="SHM78059.1"/>
    <property type="molecule type" value="Genomic_DNA"/>
</dbReference>
<dbReference type="PRINTS" id="PR01011">
    <property type="entry name" value="GLUTPROXDASE"/>
</dbReference>
<dbReference type="SUPFAM" id="SSF52833">
    <property type="entry name" value="Thioredoxin-like"/>
    <property type="match status" value="1"/>
</dbReference>
<evidence type="ECO:0000256" key="3">
    <source>
        <dbReference type="ARBA" id="ARBA00023002"/>
    </source>
</evidence>
<dbReference type="InterPro" id="IPR036249">
    <property type="entry name" value="Thioredoxin-like_sf"/>
</dbReference>
<keyword evidence="9" id="KW-1185">Reference proteome</keyword>
<evidence type="ECO:0000256" key="6">
    <source>
        <dbReference type="SAM" id="SignalP"/>
    </source>
</evidence>
<evidence type="ECO:0000256" key="4">
    <source>
        <dbReference type="PIRSR" id="PIRSR000303-1"/>
    </source>
</evidence>
<dbReference type="PANTHER" id="PTHR11592">
    <property type="entry name" value="GLUTATHIONE PEROXIDASE"/>
    <property type="match status" value="1"/>
</dbReference>
<organism evidence="8 9">
    <name type="scientific">Roseibium suaedae</name>
    <dbReference type="NCBI Taxonomy" id="735517"/>
    <lineage>
        <taxon>Bacteria</taxon>
        <taxon>Pseudomonadati</taxon>
        <taxon>Pseudomonadota</taxon>
        <taxon>Alphaproteobacteria</taxon>
        <taxon>Hyphomicrobiales</taxon>
        <taxon>Stappiaceae</taxon>
        <taxon>Roseibium</taxon>
    </lineage>
</organism>
<dbReference type="RefSeq" id="WP_073014315.1">
    <property type="nucleotide sequence ID" value="NZ_FRBW01000003.1"/>
</dbReference>
<name>A0A1M7LIS9_9HYPH</name>
<dbReference type="PROSITE" id="PS51352">
    <property type="entry name" value="THIOREDOXIN_2"/>
    <property type="match status" value="1"/>
</dbReference>
<dbReference type="Proteomes" id="UP000186002">
    <property type="component" value="Unassembled WGS sequence"/>
</dbReference>
<keyword evidence="6" id="KW-0732">Signal</keyword>
<dbReference type="PANTHER" id="PTHR11592:SF78">
    <property type="entry name" value="GLUTATHIONE PEROXIDASE"/>
    <property type="match status" value="1"/>
</dbReference>
<evidence type="ECO:0000259" key="7">
    <source>
        <dbReference type="PROSITE" id="PS51352"/>
    </source>
</evidence>
<evidence type="ECO:0000256" key="2">
    <source>
        <dbReference type="ARBA" id="ARBA00022559"/>
    </source>
</evidence>
<gene>
    <name evidence="8" type="ORF">SAMN05444272_3220</name>
</gene>
<reference evidence="8 9" key="1">
    <citation type="submission" date="2016-11" db="EMBL/GenBank/DDBJ databases">
        <authorList>
            <person name="Jaros S."/>
            <person name="Januszkiewicz K."/>
            <person name="Wedrychowicz H."/>
        </authorList>
    </citation>
    <scope>NUCLEOTIDE SEQUENCE [LARGE SCALE GENOMIC DNA]</scope>
    <source>
        <strain evidence="8 9">DSM 22153</strain>
    </source>
</reference>